<dbReference type="HAMAP" id="MF_00299">
    <property type="entry name" value="KptA"/>
    <property type="match status" value="1"/>
</dbReference>
<dbReference type="Gene3D" id="1.10.10.970">
    <property type="entry name" value="RNA 2'-phosphotransferase, Tpt1/KptA family, N-terminal domain"/>
    <property type="match status" value="1"/>
</dbReference>
<evidence type="ECO:0000313" key="7">
    <source>
        <dbReference type="Proteomes" id="UP001185028"/>
    </source>
</evidence>
<accession>A0ABU1J235</accession>
<dbReference type="EC" id="2.7.1.-" evidence="5"/>
<evidence type="ECO:0000256" key="5">
    <source>
        <dbReference type="HAMAP-Rule" id="MF_00299"/>
    </source>
</evidence>
<evidence type="ECO:0000313" key="6">
    <source>
        <dbReference type="EMBL" id="MDR6245526.1"/>
    </source>
</evidence>
<reference evidence="6 7" key="1">
    <citation type="submission" date="2023-07" db="EMBL/GenBank/DDBJ databases">
        <title>Genomic Encyclopedia of Type Strains, Phase IV (KMG-IV): sequencing the most valuable type-strain genomes for metagenomic binning, comparative biology and taxonomic classification.</title>
        <authorList>
            <person name="Goeker M."/>
        </authorList>
    </citation>
    <scope>NUCLEOTIDE SEQUENCE [LARGE SCALE GENOMIC DNA]</scope>
    <source>
        <strain evidence="6 7">DSM 22170</strain>
    </source>
</reference>
<dbReference type="SUPFAM" id="SSF56399">
    <property type="entry name" value="ADP-ribosylation"/>
    <property type="match status" value="1"/>
</dbReference>
<dbReference type="Gene3D" id="3.20.170.30">
    <property type="match status" value="1"/>
</dbReference>
<dbReference type="Pfam" id="PF01885">
    <property type="entry name" value="PTS_2-RNA"/>
    <property type="match status" value="1"/>
</dbReference>
<dbReference type="Proteomes" id="UP001185028">
    <property type="component" value="Unassembled WGS sequence"/>
</dbReference>
<name>A0ABU1J235_9BACL</name>
<keyword evidence="2 5" id="KW-0808">Transferase</keyword>
<dbReference type="InterPro" id="IPR022928">
    <property type="entry name" value="RNA_2'-PTrans_KptA"/>
</dbReference>
<evidence type="ECO:0000256" key="4">
    <source>
        <dbReference type="ARBA" id="ARBA00025212"/>
    </source>
</evidence>
<protein>
    <recommendedName>
        <fullName evidence="5">Probable RNA 2'-phosphotransferase</fullName>
        <ecNumber evidence="5">2.7.1.-</ecNumber>
    </recommendedName>
</protein>
<dbReference type="PANTHER" id="PTHR12684:SF2">
    <property type="entry name" value="TRNA 2'-PHOSPHOTRANSFERASE 1"/>
    <property type="match status" value="1"/>
</dbReference>
<sequence length="185" mass="20743">MIHAKREKQLSKQMSFVLRHRPEAYGIVLDPEDGSCLLQELVQALSVHGDVGEVTEHEVRDVVAHSDKQRFEINGERIRARYGHSSPEVQYAAATPPAVLYHGTAEAFWDIIHVEGLKPMGRQYVHLSASTEFAALAGRRKGKLLMLRIDAVAAAQDDVLFYDAGHDVWLAHHIPAAYIQREESL</sequence>
<keyword evidence="3 5" id="KW-0520">NAD</keyword>
<comment type="similarity">
    <text evidence="1 5">Belongs to the KptA/TPT1 family.</text>
</comment>
<comment type="function">
    <text evidence="4 5">Removes the 2'-phosphate from RNA via an intermediate in which the phosphate is ADP-ribosylated by NAD followed by a presumed transesterification to release the RNA and generate ADP-ribose 1''-2''-cyclic phosphate (APPR&gt;P). May function as an ADP-ribosylase.</text>
</comment>
<proteinExistence type="inferred from homology"/>
<comment type="caution">
    <text evidence="6">The sequence shown here is derived from an EMBL/GenBank/DDBJ whole genome shotgun (WGS) entry which is preliminary data.</text>
</comment>
<evidence type="ECO:0000256" key="1">
    <source>
        <dbReference type="ARBA" id="ARBA00009836"/>
    </source>
</evidence>
<organism evidence="6 7">
    <name type="scientific">Paenibacillus hunanensis</name>
    <dbReference type="NCBI Taxonomy" id="539262"/>
    <lineage>
        <taxon>Bacteria</taxon>
        <taxon>Bacillati</taxon>
        <taxon>Bacillota</taxon>
        <taxon>Bacilli</taxon>
        <taxon>Bacillales</taxon>
        <taxon>Paenibacillaceae</taxon>
        <taxon>Paenibacillus</taxon>
    </lineage>
</organism>
<gene>
    <name evidence="5" type="primary">kptA</name>
    <name evidence="6" type="ORF">JOC58_003439</name>
</gene>
<dbReference type="InterPro" id="IPR002745">
    <property type="entry name" value="Ptrans_KptA/Tpt1"/>
</dbReference>
<dbReference type="InterPro" id="IPR042081">
    <property type="entry name" value="RNA_2'-PTrans_C"/>
</dbReference>
<dbReference type="PANTHER" id="PTHR12684">
    <property type="entry name" value="PUTATIVE PHOSPHOTRANSFERASE"/>
    <property type="match status" value="1"/>
</dbReference>
<evidence type="ECO:0000256" key="3">
    <source>
        <dbReference type="ARBA" id="ARBA00023027"/>
    </source>
</evidence>
<dbReference type="RefSeq" id="WP_188775173.1">
    <property type="nucleotide sequence ID" value="NZ_BMMB01000004.1"/>
</dbReference>
<dbReference type="InterPro" id="IPR042080">
    <property type="entry name" value="RNA_2'-PTrans_N"/>
</dbReference>
<dbReference type="EMBL" id="JAVDQH010000015">
    <property type="protein sequence ID" value="MDR6245526.1"/>
    <property type="molecule type" value="Genomic_DNA"/>
</dbReference>
<dbReference type="GO" id="GO:0016740">
    <property type="term" value="F:transferase activity"/>
    <property type="evidence" value="ECO:0007669"/>
    <property type="project" value="UniProtKB-KW"/>
</dbReference>
<keyword evidence="7" id="KW-1185">Reference proteome</keyword>
<evidence type="ECO:0000256" key="2">
    <source>
        <dbReference type="ARBA" id="ARBA00022679"/>
    </source>
</evidence>